<feature type="transmembrane region" description="Helical" evidence="1">
    <location>
        <begin position="88"/>
        <end position="111"/>
    </location>
</feature>
<dbReference type="Proteomes" id="UP000177263">
    <property type="component" value="Unassembled WGS sequence"/>
</dbReference>
<organism evidence="2 3">
    <name type="scientific">Candidatus Woesebacteria bacterium RIFCSPHIGHO2_01_FULL_41_10</name>
    <dbReference type="NCBI Taxonomy" id="1802500"/>
    <lineage>
        <taxon>Bacteria</taxon>
        <taxon>Candidatus Woeseibacteriota</taxon>
    </lineage>
</organism>
<name>A0A1F7YQ00_9BACT</name>
<dbReference type="AlphaFoldDB" id="A0A1F7YQ00"/>
<proteinExistence type="predicted"/>
<sequence length="121" mass="13908">MRPPFFLQSEGDPFLVFRTACLYLIFFLFSLLLAVVLYAEGFDASVAVLPNVIAGLAALWFLVQWRFFRASYFPRLGRIELSFIRSTVIVASIHAFMSFAWFLAWFLPILFERIALRLAGS</sequence>
<keyword evidence="1" id="KW-0472">Membrane</keyword>
<feature type="transmembrane region" description="Helical" evidence="1">
    <location>
        <begin position="20"/>
        <end position="39"/>
    </location>
</feature>
<keyword evidence="1" id="KW-1133">Transmembrane helix</keyword>
<evidence type="ECO:0000313" key="2">
    <source>
        <dbReference type="EMBL" id="OGM29363.1"/>
    </source>
</evidence>
<keyword evidence="1" id="KW-0812">Transmembrane</keyword>
<feature type="transmembrane region" description="Helical" evidence="1">
    <location>
        <begin position="45"/>
        <end position="68"/>
    </location>
</feature>
<evidence type="ECO:0000256" key="1">
    <source>
        <dbReference type="SAM" id="Phobius"/>
    </source>
</evidence>
<dbReference type="EMBL" id="MGGM01000014">
    <property type="protein sequence ID" value="OGM29363.1"/>
    <property type="molecule type" value="Genomic_DNA"/>
</dbReference>
<protein>
    <submittedName>
        <fullName evidence="2">Uncharacterized protein</fullName>
    </submittedName>
</protein>
<evidence type="ECO:0000313" key="3">
    <source>
        <dbReference type="Proteomes" id="UP000177263"/>
    </source>
</evidence>
<comment type="caution">
    <text evidence="2">The sequence shown here is derived from an EMBL/GenBank/DDBJ whole genome shotgun (WGS) entry which is preliminary data.</text>
</comment>
<reference evidence="2 3" key="1">
    <citation type="journal article" date="2016" name="Nat. Commun.">
        <title>Thousands of microbial genomes shed light on interconnected biogeochemical processes in an aquifer system.</title>
        <authorList>
            <person name="Anantharaman K."/>
            <person name="Brown C.T."/>
            <person name="Hug L.A."/>
            <person name="Sharon I."/>
            <person name="Castelle C.J."/>
            <person name="Probst A.J."/>
            <person name="Thomas B.C."/>
            <person name="Singh A."/>
            <person name="Wilkins M.J."/>
            <person name="Karaoz U."/>
            <person name="Brodie E.L."/>
            <person name="Williams K.H."/>
            <person name="Hubbard S.S."/>
            <person name="Banfield J.F."/>
        </authorList>
    </citation>
    <scope>NUCLEOTIDE SEQUENCE [LARGE SCALE GENOMIC DNA]</scope>
</reference>
<accession>A0A1F7YQ00</accession>
<gene>
    <name evidence="2" type="ORF">A2801_01595</name>
</gene>